<sequence>MHISIHSKQISQHILYLLTQKTRKIASKTNNLTILLKNILDSARNQSNADIYNDCTPLYLLKIQSTALISKVNSLNHIDKETRSVIGKTALALLHCYSNNGYLDPDFASLLLNNIYLKGCSPRAILTILESLHKSDLLNDRIYTIFNQLLTNQKTLVSLAAQDLCQLLWRFIAIHEIYPFYTCYKYYYTIGTLIMHCRKRIRYCLRKGNDEDRIAWSIVGGNRALEDFSMAIKLFSHSSYCKSGCIVTYDDHVIRNNLRKLHMRQLIAMNELLKTPLRGQYRHTNTSDTAKKVINSLQELLQVNEFSDLFGGNSKICYELPVMGTRYSIDILLSR</sequence>
<dbReference type="EMBL" id="LN871598">
    <property type="protein sequence ID" value="CTQ40903.1"/>
    <property type="molecule type" value="Genomic_DNA"/>
</dbReference>
<reference evidence="1 2" key="3">
    <citation type="journal article" date="2016" name="Sci. Rep.">
        <title>Genome-wide diversity and gene expression profiling of Babesia microti isolates identify polymorphic genes that mediate host-pathogen interactions.</title>
        <authorList>
            <person name="Silva J.C."/>
            <person name="Cornillot E."/>
            <person name="McCracken C."/>
            <person name="Usmani-Brown S."/>
            <person name="Dwivedi A."/>
            <person name="Ifeonu O.O."/>
            <person name="Crabtree J."/>
            <person name="Gotia H.T."/>
            <person name="Virji A.Z."/>
            <person name="Reynes C."/>
            <person name="Colinge J."/>
            <person name="Kumar V."/>
            <person name="Lawres L."/>
            <person name="Pazzi J.E."/>
            <person name="Pablo J.V."/>
            <person name="Hung C."/>
            <person name="Brancato J."/>
            <person name="Kumari P."/>
            <person name="Orvis J."/>
            <person name="Tretina K."/>
            <person name="Chibucos M."/>
            <person name="Ott S."/>
            <person name="Sadzewicz L."/>
            <person name="Sengamalay N."/>
            <person name="Shetty A.C."/>
            <person name="Su Q."/>
            <person name="Tallon L."/>
            <person name="Fraser C.M."/>
            <person name="Frutos R."/>
            <person name="Molina D.M."/>
            <person name="Krause P.J."/>
            <person name="Ben Mamoun C."/>
        </authorList>
    </citation>
    <scope>NUCLEOTIDE SEQUENCE [LARGE SCALE GENOMIC DNA]</scope>
    <source>
        <strain evidence="1 2">RI</strain>
    </source>
</reference>
<gene>
    <name evidence="1" type="ORF">BMR1_03g01520</name>
</gene>
<keyword evidence="2" id="KW-1185">Reference proteome</keyword>
<dbReference type="GeneID" id="24424939"/>
<accession>A0A0K3AQJ4</accession>
<reference evidence="1 2" key="1">
    <citation type="journal article" date="2012" name="Nucleic Acids Res.">
        <title>Sequencing of the smallest Apicomplexan genome from the human pathogen Babesia microti.</title>
        <authorList>
            <person name="Cornillot E."/>
            <person name="Hadj-Kaddour K."/>
            <person name="Dassouli A."/>
            <person name="Noel B."/>
            <person name="Ranwez V."/>
            <person name="Vacherie B."/>
            <person name="Augagneur Y."/>
            <person name="Bres V."/>
            <person name="Duclos A."/>
            <person name="Randazzo S."/>
            <person name="Carcy B."/>
            <person name="Debierre-Grockiego F."/>
            <person name="Delbecq S."/>
            <person name="Moubri-Menage K."/>
            <person name="Shams-Eldin H."/>
            <person name="Usmani-Brown S."/>
            <person name="Bringaud F."/>
            <person name="Wincker P."/>
            <person name="Vivares C.P."/>
            <person name="Schwarz R.T."/>
            <person name="Schetters T.P."/>
            <person name="Krause P.J."/>
            <person name="Gorenflot A."/>
            <person name="Berry V."/>
            <person name="Barbe V."/>
            <person name="Ben Mamoun C."/>
        </authorList>
    </citation>
    <scope>NUCLEOTIDE SEQUENCE [LARGE SCALE GENOMIC DNA]</scope>
    <source>
        <strain evidence="1 2">RI</strain>
    </source>
</reference>
<organism evidence="1 2">
    <name type="scientific">Babesia microti (strain RI)</name>
    <dbReference type="NCBI Taxonomy" id="1133968"/>
    <lineage>
        <taxon>Eukaryota</taxon>
        <taxon>Sar</taxon>
        <taxon>Alveolata</taxon>
        <taxon>Apicomplexa</taxon>
        <taxon>Aconoidasida</taxon>
        <taxon>Piroplasmida</taxon>
        <taxon>Babesiidae</taxon>
        <taxon>Babesia</taxon>
    </lineage>
</organism>
<dbReference type="AlphaFoldDB" id="A0A0K3AQJ4"/>
<name>A0A0K3AQJ4_BABMR</name>
<proteinExistence type="predicted"/>
<dbReference type="VEuPathDB" id="PiroplasmaDB:BMR1_03g01520"/>
<protein>
    <submittedName>
        <fullName evidence="1">Uncharacterized protein</fullName>
    </submittedName>
</protein>
<reference evidence="1 2" key="2">
    <citation type="journal article" date="2013" name="PLoS ONE">
        <title>Whole genome mapping and re-organization of the nuclear and mitochondrial genomes of Babesia microti isolates.</title>
        <authorList>
            <person name="Cornillot E."/>
            <person name="Dassouli A."/>
            <person name="Garg A."/>
            <person name="Pachikara N."/>
            <person name="Randazzo S."/>
            <person name="Depoix D."/>
            <person name="Carcy B."/>
            <person name="Delbecq S."/>
            <person name="Frutos R."/>
            <person name="Silva J.C."/>
            <person name="Sutton R."/>
            <person name="Krause P.J."/>
            <person name="Mamoun C.B."/>
        </authorList>
    </citation>
    <scope>NUCLEOTIDE SEQUENCE [LARGE SCALE GENOMIC DNA]</scope>
    <source>
        <strain evidence="1 2">RI</strain>
    </source>
</reference>
<evidence type="ECO:0000313" key="2">
    <source>
        <dbReference type="Proteomes" id="UP000002899"/>
    </source>
</evidence>
<dbReference type="RefSeq" id="XP_012648914.1">
    <property type="nucleotide sequence ID" value="XM_012793460.1"/>
</dbReference>
<dbReference type="Proteomes" id="UP000002899">
    <property type="component" value="Chromosome III"/>
</dbReference>
<dbReference type="KEGG" id="bmic:BMR1_03g01520"/>
<evidence type="ECO:0000313" key="1">
    <source>
        <dbReference type="EMBL" id="CTQ40903.1"/>
    </source>
</evidence>